<organism evidence="6 7">
    <name type="scientific">Protomyces lactucae-debilis</name>
    <dbReference type="NCBI Taxonomy" id="2754530"/>
    <lineage>
        <taxon>Eukaryota</taxon>
        <taxon>Fungi</taxon>
        <taxon>Dikarya</taxon>
        <taxon>Ascomycota</taxon>
        <taxon>Taphrinomycotina</taxon>
        <taxon>Taphrinomycetes</taxon>
        <taxon>Taphrinales</taxon>
        <taxon>Protomycetaceae</taxon>
        <taxon>Protomyces</taxon>
    </lineage>
</organism>
<gene>
    <name evidence="6" type="ORF">BCR37DRAFT_378176</name>
</gene>
<keyword evidence="6" id="KW-0808">Transferase</keyword>
<keyword evidence="5 6" id="KW-0489">Methyltransferase</keyword>
<keyword evidence="4 5" id="KW-0472">Membrane</keyword>
<dbReference type="EC" id="2.1.1.100" evidence="5"/>
<evidence type="ECO:0000256" key="5">
    <source>
        <dbReference type="RuleBase" id="RU362022"/>
    </source>
</evidence>
<keyword evidence="2 5" id="KW-0812">Transmembrane</keyword>
<dbReference type="PANTHER" id="PTHR12714">
    <property type="entry name" value="PROTEIN-S ISOPRENYLCYSTEINE O-METHYLTRANSFERASE"/>
    <property type="match status" value="1"/>
</dbReference>
<sequence length="132" mass="14913">MALISGILEHTIISRRYTATTLGQGRVPVAFSLGFVLLMIGQAVRSLAMIHAGKSFSHQLAVQKHDEHVLVQDGIYKLDSLPRLHADSRYMRHPSYFGFFWFGVGTQIMMSNVLSTCMFAVVLHRFFSARIR</sequence>
<evidence type="ECO:0000313" key="7">
    <source>
        <dbReference type="Proteomes" id="UP000193685"/>
    </source>
</evidence>
<evidence type="ECO:0000313" key="6">
    <source>
        <dbReference type="EMBL" id="ORY85116.1"/>
    </source>
</evidence>
<keyword evidence="5" id="KW-0256">Endoplasmic reticulum</keyword>
<comment type="catalytic activity">
    <reaction evidence="5">
        <text>[protein]-C-terminal S-[(2E,6E)-farnesyl]-L-cysteine + S-adenosyl-L-methionine = [protein]-C-terminal S-[(2E,6E)-farnesyl]-L-cysteine methyl ester + S-adenosyl-L-homocysteine</text>
        <dbReference type="Rhea" id="RHEA:21672"/>
        <dbReference type="Rhea" id="RHEA-COMP:12125"/>
        <dbReference type="Rhea" id="RHEA-COMP:12126"/>
        <dbReference type="ChEBI" id="CHEBI:57856"/>
        <dbReference type="ChEBI" id="CHEBI:59789"/>
        <dbReference type="ChEBI" id="CHEBI:90510"/>
        <dbReference type="ChEBI" id="CHEBI:90511"/>
        <dbReference type="EC" id="2.1.1.100"/>
    </reaction>
</comment>
<evidence type="ECO:0000256" key="3">
    <source>
        <dbReference type="ARBA" id="ARBA00022989"/>
    </source>
</evidence>
<comment type="caution">
    <text evidence="5">Lacks conserved residue(s) required for the propagation of feature annotation.</text>
</comment>
<evidence type="ECO:0000256" key="2">
    <source>
        <dbReference type="ARBA" id="ARBA00022692"/>
    </source>
</evidence>
<dbReference type="Pfam" id="PF04140">
    <property type="entry name" value="ICMT"/>
    <property type="match status" value="1"/>
</dbReference>
<dbReference type="PANTHER" id="PTHR12714:SF9">
    <property type="entry name" value="PROTEIN-S-ISOPRENYLCYSTEINE O-METHYLTRANSFERASE"/>
    <property type="match status" value="1"/>
</dbReference>
<dbReference type="STRING" id="56484.A0A1Y2FPI3"/>
<comment type="similarity">
    <text evidence="5">Belongs to the class VI-like SAM-binding methyltransferase superfamily. Isoprenylcysteine carboxyl methyltransferase family.</text>
</comment>
<dbReference type="GO" id="GO:0032259">
    <property type="term" value="P:methylation"/>
    <property type="evidence" value="ECO:0007669"/>
    <property type="project" value="UniProtKB-KW"/>
</dbReference>
<dbReference type="Proteomes" id="UP000193685">
    <property type="component" value="Unassembled WGS sequence"/>
</dbReference>
<proteinExistence type="inferred from homology"/>
<keyword evidence="5" id="KW-0949">S-adenosyl-L-methionine</keyword>
<evidence type="ECO:0000256" key="1">
    <source>
        <dbReference type="ARBA" id="ARBA00004141"/>
    </source>
</evidence>
<dbReference type="GO" id="GO:0004671">
    <property type="term" value="F:protein C-terminal S-isoprenylcysteine carboxyl O-methyltransferase activity"/>
    <property type="evidence" value="ECO:0007669"/>
    <property type="project" value="UniProtKB-EC"/>
</dbReference>
<dbReference type="EMBL" id="MCFI01000005">
    <property type="protein sequence ID" value="ORY85116.1"/>
    <property type="molecule type" value="Genomic_DNA"/>
</dbReference>
<dbReference type="OrthoDB" id="422086at2759"/>
<comment type="caution">
    <text evidence="6">The sequence shown here is derived from an EMBL/GenBank/DDBJ whole genome shotgun (WGS) entry which is preliminary data.</text>
</comment>
<dbReference type="Gene3D" id="1.20.120.1630">
    <property type="match status" value="1"/>
</dbReference>
<dbReference type="AlphaFoldDB" id="A0A1Y2FPI3"/>
<name>A0A1Y2FPI3_PROLT</name>
<feature type="transmembrane region" description="Helical" evidence="5">
    <location>
        <begin position="99"/>
        <end position="123"/>
    </location>
</feature>
<accession>A0A1Y2FPI3</accession>
<keyword evidence="7" id="KW-1185">Reference proteome</keyword>
<dbReference type="GeneID" id="63785585"/>
<evidence type="ECO:0000256" key="4">
    <source>
        <dbReference type="ARBA" id="ARBA00023136"/>
    </source>
</evidence>
<dbReference type="InterPro" id="IPR007269">
    <property type="entry name" value="ICMT_MeTrfase"/>
</dbReference>
<dbReference type="RefSeq" id="XP_040726899.1">
    <property type="nucleotide sequence ID" value="XM_040868986.1"/>
</dbReference>
<keyword evidence="3 5" id="KW-1133">Transmembrane helix</keyword>
<comment type="subcellular location">
    <subcellularLocation>
        <location evidence="5">Endoplasmic reticulum membrane</location>
        <topology evidence="5">Multi-pass membrane protein</topology>
    </subcellularLocation>
    <subcellularLocation>
        <location evidence="1">Membrane</location>
        <topology evidence="1">Multi-pass membrane protein</topology>
    </subcellularLocation>
</comment>
<reference evidence="6 7" key="1">
    <citation type="submission" date="2016-07" db="EMBL/GenBank/DDBJ databases">
        <title>Pervasive Adenine N6-methylation of Active Genes in Fungi.</title>
        <authorList>
            <consortium name="DOE Joint Genome Institute"/>
            <person name="Mondo S.J."/>
            <person name="Dannebaum R.O."/>
            <person name="Kuo R.C."/>
            <person name="Labutti K."/>
            <person name="Haridas S."/>
            <person name="Kuo A."/>
            <person name="Salamov A."/>
            <person name="Ahrendt S.R."/>
            <person name="Lipzen A."/>
            <person name="Sullivan W."/>
            <person name="Andreopoulos W.B."/>
            <person name="Clum A."/>
            <person name="Lindquist E."/>
            <person name="Daum C."/>
            <person name="Ramamoorthy G.K."/>
            <person name="Gryganskyi A."/>
            <person name="Culley D."/>
            <person name="Magnuson J.K."/>
            <person name="James T.Y."/>
            <person name="O'Malley M.A."/>
            <person name="Stajich J.E."/>
            <person name="Spatafora J.W."/>
            <person name="Visel A."/>
            <person name="Grigoriev I.V."/>
        </authorList>
    </citation>
    <scope>NUCLEOTIDE SEQUENCE [LARGE SCALE GENOMIC DNA]</scope>
    <source>
        <strain evidence="6 7">12-1054</strain>
    </source>
</reference>
<dbReference type="GO" id="GO:0005789">
    <property type="term" value="C:endoplasmic reticulum membrane"/>
    <property type="evidence" value="ECO:0007669"/>
    <property type="project" value="UniProtKB-SubCell"/>
</dbReference>
<feature type="transmembrane region" description="Helical" evidence="5">
    <location>
        <begin position="25"/>
        <end position="44"/>
    </location>
</feature>
<protein>
    <recommendedName>
        <fullName evidence="5">Protein-S-isoprenylcysteine O-methyltransferase</fullName>
        <ecNumber evidence="5">2.1.1.100</ecNumber>
    </recommendedName>
</protein>